<dbReference type="AlphaFoldDB" id="A0A6V7I994"/>
<reference evidence="1" key="1">
    <citation type="submission" date="2020-07" db="EMBL/GenBank/DDBJ databases">
        <authorList>
            <person name="Ferguson B K."/>
        </authorList>
    </citation>
    <scope>NUCLEOTIDE SEQUENCE</scope>
    <source>
        <strain evidence="1">L06</strain>
    </source>
</reference>
<protein>
    <submittedName>
        <fullName evidence="1">Uncharacterized protein</fullName>
    </submittedName>
</protein>
<sequence length="105" mass="12337">MGTWASRVLLYTTEIRRTSTSLMVVDNVPVEGGGSQHFIRLFNSRHEREFVDSQSYHDIQWKNADLTVANRQQDYYWHLYRFDARKIVIVNVVDEGNRVNGNYLA</sequence>
<proteinExistence type="predicted"/>
<evidence type="ECO:0000313" key="1">
    <source>
        <dbReference type="EMBL" id="CAD1536249.1"/>
    </source>
</evidence>
<name>A0A6V7I994_9HYME</name>
<dbReference type="EMBL" id="CADCXW020000003">
    <property type="protein sequence ID" value="CAD1536249.1"/>
    <property type="molecule type" value="Genomic_DNA"/>
</dbReference>
<accession>A0A6V7I994</accession>
<organism evidence="1">
    <name type="scientific">Bracon brevicornis</name>
    <dbReference type="NCBI Taxonomy" id="1563983"/>
    <lineage>
        <taxon>Eukaryota</taxon>
        <taxon>Metazoa</taxon>
        <taxon>Ecdysozoa</taxon>
        <taxon>Arthropoda</taxon>
        <taxon>Hexapoda</taxon>
        <taxon>Insecta</taxon>
        <taxon>Pterygota</taxon>
        <taxon>Neoptera</taxon>
        <taxon>Endopterygota</taxon>
        <taxon>Hymenoptera</taxon>
        <taxon>Apocrita</taxon>
        <taxon>Ichneumonoidea</taxon>
        <taxon>Braconidae</taxon>
        <taxon>Braconinae</taxon>
        <taxon>Bracon</taxon>
    </lineage>
</organism>
<gene>
    <name evidence="1" type="ORF">BBRV_LOCUS19085</name>
</gene>